<comment type="catalytic activity">
    <reaction evidence="9 11">
        <text>an all-trans-polyprenyl diphosphate + 4-hydroxybenzoate = a 4-hydroxy-3-(all-trans-polyprenyl)benzoate + diphosphate</text>
        <dbReference type="Rhea" id="RHEA:44504"/>
        <dbReference type="Rhea" id="RHEA-COMP:9514"/>
        <dbReference type="Rhea" id="RHEA-COMP:9564"/>
        <dbReference type="ChEBI" id="CHEBI:17879"/>
        <dbReference type="ChEBI" id="CHEBI:33019"/>
        <dbReference type="ChEBI" id="CHEBI:58914"/>
        <dbReference type="ChEBI" id="CHEBI:78396"/>
        <dbReference type="EC" id="2.5.1.39"/>
    </reaction>
</comment>
<keyword evidence="5 11" id="KW-0808">Transferase</keyword>
<comment type="subcellular location">
    <subcellularLocation>
        <location evidence="2 11">Mitochondrion inner membrane</location>
        <topology evidence="2 11">Multi-pass membrane protein</topology>
        <orientation evidence="2 11">Matrix side</orientation>
    </subcellularLocation>
</comment>
<keyword evidence="8 11" id="KW-0472">Membrane</keyword>
<comment type="pathway">
    <text evidence="3">Secondary metabolite biosynthesis; terpenoid biosynthesis.</text>
</comment>
<dbReference type="FunFam" id="1.10.357.140:FF:000003">
    <property type="entry name" value="4-hydroxybenzoate polyprenyltransferase, mitochondrial"/>
    <property type="match status" value="1"/>
</dbReference>
<keyword evidence="11" id="KW-0999">Mitochondrion inner membrane</keyword>
<evidence type="ECO:0000256" key="2">
    <source>
        <dbReference type="ARBA" id="ARBA00004292"/>
    </source>
</evidence>
<keyword evidence="14" id="KW-1185">Reference proteome</keyword>
<comment type="function">
    <text evidence="10 11">Catalyzes the prenylation of para-hydroxybenzoate (PHB) with an all-trans polyprenyl group. Mediates the second step in the final reaction sequence of coenzyme Q (CoQ) biosynthesis, which is the condensation of the polyisoprenoid side chain with PHB, generating the first membrane-bound Q intermediate.</text>
</comment>
<feature type="transmembrane region" description="Helical" evidence="11">
    <location>
        <begin position="352"/>
        <end position="370"/>
    </location>
</feature>
<keyword evidence="6 11" id="KW-0812">Transmembrane</keyword>
<feature type="transmembrane region" description="Helical" evidence="11">
    <location>
        <begin position="280"/>
        <end position="303"/>
    </location>
</feature>
<feature type="transmembrane region" description="Helical" evidence="11">
    <location>
        <begin position="226"/>
        <end position="243"/>
    </location>
</feature>
<dbReference type="PROSITE" id="PS00943">
    <property type="entry name" value="UBIA"/>
    <property type="match status" value="1"/>
</dbReference>
<keyword evidence="12" id="KW-0732">Signal</keyword>
<evidence type="ECO:0000256" key="4">
    <source>
        <dbReference type="ARBA" id="ARBA00005985"/>
    </source>
</evidence>
<dbReference type="EC" id="2.5.1.39" evidence="11"/>
<dbReference type="InterPro" id="IPR000537">
    <property type="entry name" value="UbiA_prenyltransferase"/>
</dbReference>
<feature type="signal peptide" evidence="12">
    <location>
        <begin position="1"/>
        <end position="17"/>
    </location>
</feature>
<evidence type="ECO:0000313" key="13">
    <source>
        <dbReference type="EMBL" id="KAK3050446.1"/>
    </source>
</evidence>
<keyword evidence="11" id="KW-0496">Mitochondrion</keyword>
<dbReference type="FunFam" id="1.20.120.1780:FF:000001">
    <property type="entry name" value="4-hydroxybenzoate octaprenyltransferase"/>
    <property type="match status" value="1"/>
</dbReference>
<dbReference type="PANTHER" id="PTHR11048">
    <property type="entry name" value="PRENYLTRANSFERASES"/>
    <property type="match status" value="1"/>
</dbReference>
<feature type="transmembrane region" description="Helical" evidence="11">
    <location>
        <begin position="252"/>
        <end position="274"/>
    </location>
</feature>
<dbReference type="GO" id="GO:0006744">
    <property type="term" value="P:ubiquinone biosynthetic process"/>
    <property type="evidence" value="ECO:0007669"/>
    <property type="project" value="UniProtKB-UniRule"/>
</dbReference>
<dbReference type="GO" id="GO:0005743">
    <property type="term" value="C:mitochondrial inner membrane"/>
    <property type="evidence" value="ECO:0007669"/>
    <property type="project" value="UniProtKB-SubCell"/>
</dbReference>
<evidence type="ECO:0000256" key="1">
    <source>
        <dbReference type="ARBA" id="ARBA00001946"/>
    </source>
</evidence>
<evidence type="ECO:0000256" key="11">
    <source>
        <dbReference type="HAMAP-Rule" id="MF_03189"/>
    </source>
</evidence>
<keyword evidence="7 11" id="KW-1133">Transmembrane helix</keyword>
<feature type="chain" id="PRO_5042533601" description="4-hydroxybenzoate polyprenyltransferase, mitochondrial" evidence="12">
    <location>
        <begin position="18"/>
        <end position="423"/>
    </location>
</feature>
<dbReference type="EMBL" id="JAWDJX010000032">
    <property type="protein sequence ID" value="KAK3050446.1"/>
    <property type="molecule type" value="Genomic_DNA"/>
</dbReference>
<gene>
    <name evidence="13" type="primary">COQ2</name>
    <name evidence="13" type="ORF">LTR09_008357</name>
</gene>
<dbReference type="Gene3D" id="1.10.357.140">
    <property type="entry name" value="UbiA prenyltransferase"/>
    <property type="match status" value="1"/>
</dbReference>
<dbReference type="InterPro" id="IPR030470">
    <property type="entry name" value="UbiA_prenylTrfase_CS"/>
</dbReference>
<protein>
    <recommendedName>
        <fullName evidence="11">4-hydroxybenzoate polyprenyltransferase, mitochondrial</fullName>
        <shortName evidence="11">4-HB polyprenyltransferase</shortName>
        <ecNumber evidence="11">2.5.1.39</ecNumber>
    </recommendedName>
    <alternativeName>
        <fullName evidence="11">Para-hydroxybenzoate--polyprenyltransferase</fullName>
        <shortName evidence="11">PHB:PPT</shortName>
        <shortName evidence="11">PHB:polyprenyltransferase</shortName>
    </alternativeName>
</protein>
<dbReference type="InterPro" id="IPR006370">
    <property type="entry name" value="HB_polyprenyltransferase-like"/>
</dbReference>
<dbReference type="Gene3D" id="1.20.120.1780">
    <property type="entry name" value="UbiA prenyltransferase"/>
    <property type="match status" value="1"/>
</dbReference>
<organism evidence="13 14">
    <name type="scientific">Extremus antarcticus</name>
    <dbReference type="NCBI Taxonomy" id="702011"/>
    <lineage>
        <taxon>Eukaryota</taxon>
        <taxon>Fungi</taxon>
        <taxon>Dikarya</taxon>
        <taxon>Ascomycota</taxon>
        <taxon>Pezizomycotina</taxon>
        <taxon>Dothideomycetes</taxon>
        <taxon>Dothideomycetidae</taxon>
        <taxon>Mycosphaerellales</taxon>
        <taxon>Extremaceae</taxon>
        <taxon>Extremus</taxon>
    </lineage>
</organism>
<evidence type="ECO:0000256" key="7">
    <source>
        <dbReference type="ARBA" id="ARBA00022989"/>
    </source>
</evidence>
<evidence type="ECO:0000256" key="10">
    <source>
        <dbReference type="ARBA" id="ARBA00058997"/>
    </source>
</evidence>
<evidence type="ECO:0000256" key="9">
    <source>
        <dbReference type="ARBA" id="ARBA00052313"/>
    </source>
</evidence>
<comment type="similarity">
    <text evidence="4 11">Belongs to the UbiA prenyltransferase family.</text>
</comment>
<evidence type="ECO:0000256" key="8">
    <source>
        <dbReference type="ARBA" id="ARBA00023136"/>
    </source>
</evidence>
<feature type="transmembrane region" description="Helical" evidence="11">
    <location>
        <begin position="324"/>
        <end position="346"/>
    </location>
</feature>
<comment type="caution">
    <text evidence="13">The sequence shown here is derived from an EMBL/GenBank/DDBJ whole genome shotgun (WGS) entry which is preliminary data.</text>
</comment>
<dbReference type="AlphaFoldDB" id="A0AAJ0G701"/>
<evidence type="ECO:0000313" key="14">
    <source>
        <dbReference type="Proteomes" id="UP001271007"/>
    </source>
</evidence>
<name>A0AAJ0G701_9PEZI</name>
<evidence type="ECO:0000256" key="12">
    <source>
        <dbReference type="SAM" id="SignalP"/>
    </source>
</evidence>
<comment type="cofactor">
    <cofactor evidence="1 11">
        <name>Mg(2+)</name>
        <dbReference type="ChEBI" id="CHEBI:18420"/>
    </cofactor>
</comment>
<dbReference type="GO" id="GO:0008299">
    <property type="term" value="P:isoprenoid biosynthetic process"/>
    <property type="evidence" value="ECO:0007669"/>
    <property type="project" value="UniProtKB-UniRule"/>
</dbReference>
<evidence type="ECO:0000256" key="3">
    <source>
        <dbReference type="ARBA" id="ARBA00004721"/>
    </source>
</evidence>
<sequence>MLRVMATLSLRVSLSLSRPTSFAKTSRQLQCVRLQRLGTSSTVGRAPLFKHQAWPFRLGPATVRSYVDAPAKDPAIAATTTASSLSEARVRARAVYETPETGLVSYLPSRLVPYAELARLDKLTGAYYLFFPCLFSTLLAAPLTDPITPPSSVLATSALFFAGAAIMRGAGCTVNDLWDRNLDPYVSRTRTRPIARGAITVQQAIPFLGLQLFTGLAILLQFPTECLYYGIPSLILVATYPLAKRVTNYPQLVLGLTFSWGAIMGYPALGISLLSDTPALISAACLYGSCIAWTVVYDMIYAYQDIRDDRAAGIKSIALAQQKHAKAFMGIVGGLQVVLLGCAGLAVGAGPVFYFGACGGAAATVSWMVAKVNLKSVEDCWRWFKNGAWLTGGAVSLGLAAEYLTTYLELYPVQVQEETGQGG</sequence>
<dbReference type="InterPro" id="IPR044878">
    <property type="entry name" value="UbiA_sf"/>
</dbReference>
<reference evidence="13" key="1">
    <citation type="submission" date="2023-04" db="EMBL/GenBank/DDBJ databases">
        <title>Black Yeasts Isolated from many extreme environments.</title>
        <authorList>
            <person name="Coleine C."/>
            <person name="Stajich J.E."/>
            <person name="Selbmann L."/>
        </authorList>
    </citation>
    <scope>NUCLEOTIDE SEQUENCE</scope>
    <source>
        <strain evidence="13">CCFEE 5312</strain>
    </source>
</reference>
<dbReference type="HAMAP" id="MF_01635">
    <property type="entry name" value="UbiA"/>
    <property type="match status" value="1"/>
</dbReference>
<accession>A0AAJ0G701</accession>
<dbReference type="NCBIfam" id="TIGR01474">
    <property type="entry name" value="ubiA_proteo"/>
    <property type="match status" value="1"/>
</dbReference>
<evidence type="ECO:0000256" key="5">
    <source>
        <dbReference type="ARBA" id="ARBA00022679"/>
    </source>
</evidence>
<dbReference type="CDD" id="cd13959">
    <property type="entry name" value="PT_UbiA_COQ2"/>
    <property type="match status" value="1"/>
</dbReference>
<keyword evidence="11" id="KW-0414">Isoprene biosynthesis</keyword>
<dbReference type="GO" id="GO:0008412">
    <property type="term" value="F:4-hydroxybenzoate polyprenyltransferase activity"/>
    <property type="evidence" value="ECO:0007669"/>
    <property type="project" value="UniProtKB-EC"/>
</dbReference>
<dbReference type="InterPro" id="IPR039653">
    <property type="entry name" value="Prenyltransferase"/>
</dbReference>
<dbReference type="Proteomes" id="UP001271007">
    <property type="component" value="Unassembled WGS sequence"/>
</dbReference>
<comment type="pathway">
    <text evidence="11">Cofactor biosynthesis; ubiquinone biosynthesis.</text>
</comment>
<keyword evidence="11" id="KW-0831">Ubiquinone biosynthesis</keyword>
<proteinExistence type="inferred from homology"/>
<evidence type="ECO:0000256" key="6">
    <source>
        <dbReference type="ARBA" id="ARBA00022692"/>
    </source>
</evidence>
<dbReference type="PANTHER" id="PTHR11048:SF28">
    <property type="entry name" value="4-HYDROXYBENZOATE POLYPRENYLTRANSFERASE, MITOCHONDRIAL"/>
    <property type="match status" value="1"/>
</dbReference>
<dbReference type="Pfam" id="PF01040">
    <property type="entry name" value="UbiA"/>
    <property type="match status" value="1"/>
</dbReference>